<evidence type="ECO:0000313" key="5">
    <source>
        <dbReference type="EMBL" id="CAF3735312.1"/>
    </source>
</evidence>
<dbReference type="EMBL" id="CAJNOQ010002481">
    <property type="protein sequence ID" value="CAF0960820.1"/>
    <property type="molecule type" value="Genomic_DNA"/>
</dbReference>
<accession>A0A814DX41</accession>
<organism evidence="4 6">
    <name type="scientific">Didymodactylos carnosus</name>
    <dbReference type="NCBI Taxonomy" id="1234261"/>
    <lineage>
        <taxon>Eukaryota</taxon>
        <taxon>Metazoa</taxon>
        <taxon>Spiralia</taxon>
        <taxon>Gnathifera</taxon>
        <taxon>Rotifera</taxon>
        <taxon>Eurotatoria</taxon>
        <taxon>Bdelloidea</taxon>
        <taxon>Philodinida</taxon>
        <taxon>Philodinidae</taxon>
        <taxon>Didymodactylos</taxon>
    </lineage>
</organism>
<dbReference type="InterPro" id="IPR008936">
    <property type="entry name" value="Rho_GTPase_activation_prot"/>
</dbReference>
<dbReference type="InterPro" id="IPR037863">
    <property type="entry name" value="RHOGAP6/36"/>
</dbReference>
<feature type="compositionally biased region" description="Acidic residues" evidence="2">
    <location>
        <begin position="8"/>
        <end position="18"/>
    </location>
</feature>
<dbReference type="Gene3D" id="1.10.555.10">
    <property type="entry name" value="Rho GTPase activation protein"/>
    <property type="match status" value="1"/>
</dbReference>
<feature type="region of interest" description="Disordered" evidence="2">
    <location>
        <begin position="108"/>
        <end position="130"/>
    </location>
</feature>
<name>A0A814DX41_9BILA</name>
<dbReference type="SUPFAM" id="SSF48350">
    <property type="entry name" value="GTPase activation domain, GAP"/>
    <property type="match status" value="1"/>
</dbReference>
<dbReference type="GO" id="GO:0007165">
    <property type="term" value="P:signal transduction"/>
    <property type="evidence" value="ECO:0007669"/>
    <property type="project" value="InterPro"/>
</dbReference>
<evidence type="ECO:0000256" key="2">
    <source>
        <dbReference type="SAM" id="MobiDB-lite"/>
    </source>
</evidence>
<feature type="compositionally biased region" description="Low complexity" evidence="2">
    <location>
        <begin position="549"/>
        <end position="579"/>
    </location>
</feature>
<gene>
    <name evidence="4" type="ORF">GPM918_LOCUS11742</name>
    <name evidence="5" type="ORF">SRO942_LOCUS11738</name>
</gene>
<feature type="compositionally biased region" description="Polar residues" evidence="2">
    <location>
        <begin position="1007"/>
        <end position="1020"/>
    </location>
</feature>
<proteinExistence type="predicted"/>
<dbReference type="OrthoDB" id="10024839at2759"/>
<dbReference type="Proteomes" id="UP000681722">
    <property type="component" value="Unassembled WGS sequence"/>
</dbReference>
<feature type="region of interest" description="Disordered" evidence="2">
    <location>
        <begin position="549"/>
        <end position="580"/>
    </location>
</feature>
<feature type="region of interest" description="Disordered" evidence="2">
    <location>
        <begin position="307"/>
        <end position="328"/>
    </location>
</feature>
<feature type="compositionally biased region" description="Polar residues" evidence="2">
    <location>
        <begin position="1089"/>
        <end position="1099"/>
    </location>
</feature>
<dbReference type="Proteomes" id="UP000663829">
    <property type="component" value="Unassembled WGS sequence"/>
</dbReference>
<dbReference type="AlphaFoldDB" id="A0A814DX41"/>
<evidence type="ECO:0000313" key="4">
    <source>
        <dbReference type="EMBL" id="CAF0960820.1"/>
    </source>
</evidence>
<comment type="caution">
    <text evidence="4">The sequence shown here is derived from an EMBL/GenBank/DDBJ whole genome shotgun (WGS) entry which is preliminary data.</text>
</comment>
<feature type="compositionally biased region" description="Low complexity" evidence="2">
    <location>
        <begin position="1021"/>
        <end position="1035"/>
    </location>
</feature>
<dbReference type="Pfam" id="PF00620">
    <property type="entry name" value="RhoGAP"/>
    <property type="match status" value="1"/>
</dbReference>
<keyword evidence="6" id="KW-1185">Reference proteome</keyword>
<dbReference type="PANTHER" id="PTHR12635">
    <property type="entry name" value="RHO-GTPASE-ACTIVATING PROTEIN 6 FAMILY MEMBER"/>
    <property type="match status" value="1"/>
</dbReference>
<feature type="compositionally biased region" description="Polar residues" evidence="2">
    <location>
        <begin position="1068"/>
        <end position="1082"/>
    </location>
</feature>
<feature type="region of interest" description="Disordered" evidence="2">
    <location>
        <begin position="1"/>
        <end position="30"/>
    </location>
</feature>
<feature type="region of interest" description="Disordered" evidence="2">
    <location>
        <begin position="240"/>
        <end position="267"/>
    </location>
</feature>
<feature type="region of interest" description="Disordered" evidence="2">
    <location>
        <begin position="355"/>
        <end position="406"/>
    </location>
</feature>
<dbReference type="PROSITE" id="PS50238">
    <property type="entry name" value="RHOGAP"/>
    <property type="match status" value="1"/>
</dbReference>
<keyword evidence="1" id="KW-0343">GTPase activation</keyword>
<sequence length="1099" mass="122605">MSSLLKEEYEEEEEEEEELRSPSIPLPKFRLEKDDEIPNSLKDLFLNSKNRINDKDEQIFLTGTTAMPYNYRPNRVRRSACSDLQSTTIPEGRIYNDQYDNNRRRSSLFASPSLCSPPPIHTSSSSSTIDENDDYVNLCRKRCQSLYGATKTPYENLVRQIPLSYGIITPTNHNLESKTIHTDTGVTVNSCSYLMPQSFFRRHSHCLTPTVYDNEPVTEDPYISSTSLIVEQMPDNDDVDNYSRSSSCFDVNEDQQGQNNLFQPKSKKKSCSDTNILHQTRHSLPCENSNTSLAIKNFLKRHHLSLSKTPTTSSSSLVSSTNSLSSSSLPLNSTFQNFKHFLTLVKLPKQQRSSVSSSASSTASVTPTHSSLQTLTTGSEHTSTSLTSSTTPDTENESTTISKNSQKKSTTKLKMCDCEWHYQPDKGNWCSINGSAITLGPIELHNLTHIEHKLLKRIIQQRLQNLDMGLTVHVPKEEPVRKRKHHFMFRSKSSDKSKDARDLKSNGCVFGVALSQCIDDDDRCSSGRTEDDLRKNSLDLATSLAIRTSPNGSVSSTSSARDSGCSVSPASPSSLQVSDSDYENTKIRSVSLEALSGGAQAGKVSSATVMNRSNTLRCYPEKVPYLIKNCCEHLERNALQTIGLFRVGVSKKRLTELKEQVNLSRSLNFDSTTNVHDVAGLIKEFLRELPEPLMTKELCSSFLAIHSKMNVKDQSKILSYLIALLPSSNRDTLYTLLKFLHMVSLNAHDRQYNGKFIPGNKMDSQNLAIVFAPTILLDGKAITKDMNVTSMEQAKSVLQMMIEQYKDLFTISRDLHNELMNTLYETNNEQLVRALAFKVKNVCGIVTIQLNETDEREFSSLDLTPLFYDSPNVGILGAIIPTRVQPAARRYNFRRNSDFPYSSVHTSRSSEFLQVPSSSSAQRLSQANTNKTTIINTSTRLSTVRDIREASMDQIIFRLIEPPSEERHATEPIINVTSFDDVIDITATSLTTATTLDHNRRLIIRPNSLNINGTEPSVVTQSSSSESQQNANNNNTLGLREIKPYARSKTAPLSSGHYLSPRNHRESATSAKNLCGSSTDESPSPLGATKQSELTATLV</sequence>
<evidence type="ECO:0000256" key="1">
    <source>
        <dbReference type="ARBA" id="ARBA00022468"/>
    </source>
</evidence>
<dbReference type="PANTHER" id="PTHR12635:SF7">
    <property type="entry name" value="RHO GTPASE ACTIVATING PROTEIN 6-RELATED"/>
    <property type="match status" value="1"/>
</dbReference>
<feature type="region of interest" description="Disordered" evidence="2">
    <location>
        <begin position="1007"/>
        <end position="1099"/>
    </location>
</feature>
<evidence type="ECO:0000259" key="3">
    <source>
        <dbReference type="PROSITE" id="PS50238"/>
    </source>
</evidence>
<evidence type="ECO:0000313" key="6">
    <source>
        <dbReference type="Proteomes" id="UP000663829"/>
    </source>
</evidence>
<protein>
    <recommendedName>
        <fullName evidence="3">Rho-GAP domain-containing protein</fullName>
    </recommendedName>
</protein>
<feature type="compositionally biased region" description="Polar residues" evidence="2">
    <location>
        <begin position="242"/>
        <end position="263"/>
    </location>
</feature>
<dbReference type="SMART" id="SM00324">
    <property type="entry name" value="RhoGAP"/>
    <property type="match status" value="1"/>
</dbReference>
<dbReference type="EMBL" id="CAJOBC010002480">
    <property type="protein sequence ID" value="CAF3735312.1"/>
    <property type="molecule type" value="Genomic_DNA"/>
</dbReference>
<feature type="domain" description="Rho-GAP" evidence="3">
    <location>
        <begin position="614"/>
        <end position="809"/>
    </location>
</feature>
<reference evidence="4" key="1">
    <citation type="submission" date="2021-02" db="EMBL/GenBank/DDBJ databases">
        <authorList>
            <person name="Nowell W R."/>
        </authorList>
    </citation>
    <scope>NUCLEOTIDE SEQUENCE</scope>
</reference>
<dbReference type="GO" id="GO:0005096">
    <property type="term" value="F:GTPase activator activity"/>
    <property type="evidence" value="ECO:0007669"/>
    <property type="project" value="UniProtKB-KW"/>
</dbReference>
<dbReference type="InterPro" id="IPR000198">
    <property type="entry name" value="RhoGAP_dom"/>
</dbReference>
<feature type="compositionally biased region" description="Low complexity" evidence="2">
    <location>
        <begin position="355"/>
        <end position="391"/>
    </location>
</feature>